<keyword evidence="11" id="KW-1185">Reference proteome</keyword>
<feature type="binding site" evidence="8">
    <location>
        <position position="379"/>
    </location>
    <ligand>
        <name>Zn(2+)</name>
        <dbReference type="ChEBI" id="CHEBI:29105"/>
        <label>2</label>
    </ligand>
</feature>
<keyword evidence="1 8" id="KW-0639">Primosome</keyword>
<evidence type="ECO:0000313" key="11">
    <source>
        <dbReference type="Proteomes" id="UP000196368"/>
    </source>
</evidence>
<dbReference type="HAMAP" id="MF_00983">
    <property type="entry name" value="PriA"/>
    <property type="match status" value="1"/>
</dbReference>
<dbReference type="GO" id="GO:1990077">
    <property type="term" value="C:primosome complex"/>
    <property type="evidence" value="ECO:0007669"/>
    <property type="project" value="UniProtKB-UniRule"/>
</dbReference>
<sequence>MYCKVVFDVPLDRDFDYAVPAELENKIMPGVRVTAPFGRVLTGGMVTSVSEICTAPKGVTLKEIASVVDKRPLFGSDLFPLMRFMKAQWGGPIGQILFSLVPPQPYFKLDNAPTSVHIDIKTPSMRLTPCQETALQTVRAFAAYEFHPVLLNGPSYTGKTETVLRLAGEVLAGYGQVLITVPDIAAARQFISEAEERFGADNVFCWHSRMLLSKKKKYFSAVSNGLPCVVIATRSGALLPFKNLRLAAVLDEGDDNYKQEENKPYYHLRELLMFRAKMHGAVLLFVSATPSLELLQKVHRQEVAQLSFTQAVPGHAFTPQIKLTDKKGEKSRFLSDFLLAQLTENLQRKETSLLILNRRGYSNAYYCLNCGAYAKCKKCGAILARENTPEHGDRLVCKKCGHTETLQQECPHCHNLIFKSRGGGTQKVVTELAKFFPKAHLLRLDSDTLKTKAGQGFEALNALKSGRADIIVGTRLASGALRGAKITLAAVLDAELELDGPDFRASEKYGQMLFALRGHLSGVSDGRLIIQAADKEAYDYEHLFAGDYNAAAQSELALRESFAYPPYVHLAKMLIKAKDADVLAAETARIKRLAAPLVCQTLGPVWCAKKTDVLKKQYLLFKTDEARWLELVAALDSFVPVKKASVKLSADPYDFY</sequence>
<keyword evidence="7 8" id="KW-0238">DNA-binding</keyword>
<dbReference type="OrthoDB" id="9759544at2"/>
<dbReference type="InterPro" id="IPR042115">
    <property type="entry name" value="PriA_3primeBD_sf"/>
</dbReference>
<gene>
    <name evidence="8" type="primary">priA</name>
    <name evidence="10" type="ORF">B5F75_03065</name>
</gene>
<dbReference type="SUPFAM" id="SSF52540">
    <property type="entry name" value="P-loop containing nucleoside triphosphate hydrolases"/>
    <property type="match status" value="1"/>
</dbReference>
<feature type="binding site" evidence="8">
    <location>
        <position position="367"/>
    </location>
    <ligand>
        <name>Zn(2+)</name>
        <dbReference type="ChEBI" id="CHEBI:29105"/>
        <label>1</label>
    </ligand>
</feature>
<dbReference type="EC" id="5.6.2.4" evidence="8"/>
<dbReference type="RefSeq" id="WP_087287802.1">
    <property type="nucleotide sequence ID" value="NZ_NFJD01000002.1"/>
</dbReference>
<dbReference type="InterPro" id="IPR041222">
    <property type="entry name" value="PriA_3primeBD"/>
</dbReference>
<dbReference type="GO" id="GO:0006270">
    <property type="term" value="P:DNA replication initiation"/>
    <property type="evidence" value="ECO:0007669"/>
    <property type="project" value="TreeGrafter"/>
</dbReference>
<feature type="binding site" evidence="8">
    <location>
        <position position="370"/>
    </location>
    <ligand>
        <name>Zn(2+)</name>
        <dbReference type="ChEBI" id="CHEBI:29105"/>
        <label>1</label>
    </ligand>
</feature>
<dbReference type="PANTHER" id="PTHR30580">
    <property type="entry name" value="PRIMOSOMAL PROTEIN N"/>
    <property type="match status" value="1"/>
</dbReference>
<dbReference type="InterPro" id="IPR014001">
    <property type="entry name" value="Helicase_ATP-bd"/>
</dbReference>
<feature type="domain" description="Helicase ATP-binding" evidence="9">
    <location>
        <begin position="140"/>
        <end position="308"/>
    </location>
</feature>
<dbReference type="PANTHER" id="PTHR30580:SF0">
    <property type="entry name" value="PRIMOSOMAL PROTEIN N"/>
    <property type="match status" value="1"/>
</dbReference>
<dbReference type="SMART" id="SM00487">
    <property type="entry name" value="DEXDc"/>
    <property type="match status" value="1"/>
</dbReference>
<feature type="binding site" evidence="8">
    <location>
        <position position="413"/>
    </location>
    <ligand>
        <name>Zn(2+)</name>
        <dbReference type="ChEBI" id="CHEBI:29105"/>
        <label>1</label>
    </ligand>
</feature>
<name>A0A1Y4DN55_9BACT</name>
<comment type="subunit">
    <text evidence="8">Component of the replication restart primosome.</text>
</comment>
<accession>A0A1Y4DN55</accession>
<keyword evidence="8" id="KW-0347">Helicase</keyword>
<dbReference type="Pfam" id="PF17764">
    <property type="entry name" value="PriA_3primeBD"/>
    <property type="match status" value="1"/>
</dbReference>
<protein>
    <recommendedName>
        <fullName evidence="8">Replication restart protein PriA</fullName>
    </recommendedName>
    <alternativeName>
        <fullName evidence="8">ATP-dependent DNA helicase PriA</fullName>
        <ecNumber evidence="8">5.6.2.4</ecNumber>
    </alternativeName>
    <alternativeName>
        <fullName evidence="8">DNA 3'-5' helicase PriA</fullName>
    </alternativeName>
</protein>
<comment type="catalytic activity">
    <reaction evidence="8">
        <text>ATP + H2O = ADP + phosphate + H(+)</text>
        <dbReference type="Rhea" id="RHEA:13065"/>
        <dbReference type="ChEBI" id="CHEBI:15377"/>
        <dbReference type="ChEBI" id="CHEBI:15378"/>
        <dbReference type="ChEBI" id="CHEBI:30616"/>
        <dbReference type="ChEBI" id="CHEBI:43474"/>
        <dbReference type="ChEBI" id="CHEBI:456216"/>
        <dbReference type="EC" id="5.6.2.4"/>
    </reaction>
</comment>
<dbReference type="InterPro" id="IPR027417">
    <property type="entry name" value="P-loop_NTPase"/>
</dbReference>
<dbReference type="GO" id="GO:0043138">
    <property type="term" value="F:3'-5' DNA helicase activity"/>
    <property type="evidence" value="ECO:0007669"/>
    <property type="project" value="UniProtKB-EC"/>
</dbReference>
<dbReference type="Proteomes" id="UP000196368">
    <property type="component" value="Unassembled WGS sequence"/>
</dbReference>
<dbReference type="GO" id="GO:0008270">
    <property type="term" value="F:zinc ion binding"/>
    <property type="evidence" value="ECO:0007669"/>
    <property type="project" value="UniProtKB-UniRule"/>
</dbReference>
<dbReference type="GO" id="GO:0006269">
    <property type="term" value="P:DNA replication, synthesis of primer"/>
    <property type="evidence" value="ECO:0007669"/>
    <property type="project" value="UniProtKB-KW"/>
</dbReference>
<organism evidence="10 11">
    <name type="scientific">Candidatus Avelusimicrobium gallicola</name>
    <dbReference type="NCBI Taxonomy" id="2562704"/>
    <lineage>
        <taxon>Bacteria</taxon>
        <taxon>Pseudomonadati</taxon>
        <taxon>Elusimicrobiota</taxon>
        <taxon>Elusimicrobia</taxon>
        <taxon>Elusimicrobiales</taxon>
        <taxon>Elusimicrobiaceae</taxon>
        <taxon>Candidatus Avelusimicrobium</taxon>
    </lineage>
</organism>
<dbReference type="GO" id="GO:0005524">
    <property type="term" value="F:ATP binding"/>
    <property type="evidence" value="ECO:0007669"/>
    <property type="project" value="UniProtKB-UniRule"/>
</dbReference>
<evidence type="ECO:0000256" key="5">
    <source>
        <dbReference type="ARBA" id="ARBA00022833"/>
    </source>
</evidence>
<comment type="function">
    <text evidence="8">Initiates the restart of stalled replication forks, which reloads the replicative helicase on sites other than the origin of replication. Recognizes and binds to abandoned replication forks and remodels them to uncover a helicase loading site. Promotes assembly of the primosome at these replication forks.</text>
</comment>
<keyword evidence="3 8" id="KW-0479">Metal-binding</keyword>
<evidence type="ECO:0000256" key="8">
    <source>
        <dbReference type="HAMAP-Rule" id="MF_00983"/>
    </source>
</evidence>
<dbReference type="GO" id="GO:0016887">
    <property type="term" value="F:ATP hydrolysis activity"/>
    <property type="evidence" value="ECO:0007669"/>
    <property type="project" value="RHEA"/>
</dbReference>
<dbReference type="PROSITE" id="PS51192">
    <property type="entry name" value="HELICASE_ATP_BIND_1"/>
    <property type="match status" value="1"/>
</dbReference>
<reference evidence="11" key="1">
    <citation type="submission" date="2017-04" db="EMBL/GenBank/DDBJ databases">
        <title>Function of individual gut microbiota members based on whole genome sequencing of pure cultures obtained from chicken caecum.</title>
        <authorList>
            <person name="Medvecky M."/>
            <person name="Cejkova D."/>
            <person name="Polansky O."/>
            <person name="Karasova D."/>
            <person name="Kubasova T."/>
            <person name="Cizek A."/>
            <person name="Rychlik I."/>
        </authorList>
    </citation>
    <scope>NUCLEOTIDE SEQUENCE [LARGE SCALE GENOMIC DNA]</scope>
    <source>
        <strain evidence="11">An273</strain>
    </source>
</reference>
<comment type="similarity">
    <text evidence="8">Belongs to the helicase family. PriA subfamily.</text>
</comment>
<keyword evidence="8" id="KW-0413">Isomerase</keyword>
<evidence type="ECO:0000256" key="2">
    <source>
        <dbReference type="ARBA" id="ARBA00022705"/>
    </source>
</evidence>
<keyword evidence="4 8" id="KW-0547">Nucleotide-binding</keyword>
<dbReference type="GO" id="GO:0006310">
    <property type="term" value="P:DNA recombination"/>
    <property type="evidence" value="ECO:0007669"/>
    <property type="project" value="InterPro"/>
</dbReference>
<evidence type="ECO:0000259" key="9">
    <source>
        <dbReference type="PROSITE" id="PS51192"/>
    </source>
</evidence>
<dbReference type="AlphaFoldDB" id="A0A1Y4DN55"/>
<dbReference type="NCBIfam" id="TIGR00595">
    <property type="entry name" value="priA"/>
    <property type="match status" value="1"/>
</dbReference>
<proteinExistence type="inferred from homology"/>
<comment type="caution">
    <text evidence="10">The sequence shown here is derived from an EMBL/GenBank/DDBJ whole genome shotgun (WGS) entry which is preliminary data.</text>
</comment>
<evidence type="ECO:0000256" key="7">
    <source>
        <dbReference type="ARBA" id="ARBA00023125"/>
    </source>
</evidence>
<feature type="binding site" evidence="8">
    <location>
        <position position="397"/>
    </location>
    <ligand>
        <name>Zn(2+)</name>
        <dbReference type="ChEBI" id="CHEBI:29105"/>
        <label>2</label>
    </ligand>
</feature>
<comment type="catalytic activity">
    <reaction evidence="8">
        <text>Couples ATP hydrolysis with the unwinding of duplex DNA by translocating in the 3'-5' direction.</text>
        <dbReference type="EC" id="5.6.2.4"/>
    </reaction>
</comment>
<comment type="cofactor">
    <cofactor evidence="8">
        <name>Zn(2+)</name>
        <dbReference type="ChEBI" id="CHEBI:29105"/>
    </cofactor>
    <text evidence="8">Binds 2 zinc ions per subunit.</text>
</comment>
<keyword evidence="8" id="KW-0378">Hydrolase</keyword>
<evidence type="ECO:0000313" key="10">
    <source>
        <dbReference type="EMBL" id="OUO56841.1"/>
    </source>
</evidence>
<dbReference type="Gene3D" id="3.40.1440.60">
    <property type="entry name" value="PriA, 3(prime) DNA-binding domain"/>
    <property type="match status" value="1"/>
</dbReference>
<evidence type="ECO:0000256" key="3">
    <source>
        <dbReference type="ARBA" id="ARBA00022723"/>
    </source>
</evidence>
<dbReference type="Gene3D" id="3.40.50.300">
    <property type="entry name" value="P-loop containing nucleotide triphosphate hydrolases"/>
    <property type="match status" value="1"/>
</dbReference>
<keyword evidence="5 8" id="KW-0862">Zinc</keyword>
<dbReference type="GO" id="GO:0006302">
    <property type="term" value="P:double-strand break repair"/>
    <property type="evidence" value="ECO:0007669"/>
    <property type="project" value="InterPro"/>
</dbReference>
<evidence type="ECO:0000256" key="6">
    <source>
        <dbReference type="ARBA" id="ARBA00022840"/>
    </source>
</evidence>
<keyword evidence="2 8" id="KW-0235">DNA replication</keyword>
<feature type="binding site" evidence="8">
    <location>
        <position position="410"/>
    </location>
    <ligand>
        <name>Zn(2+)</name>
        <dbReference type="ChEBI" id="CHEBI:29105"/>
        <label>1</label>
    </ligand>
</feature>
<dbReference type="InterPro" id="IPR005259">
    <property type="entry name" value="PriA"/>
</dbReference>
<evidence type="ECO:0000256" key="1">
    <source>
        <dbReference type="ARBA" id="ARBA00022515"/>
    </source>
</evidence>
<evidence type="ECO:0000256" key="4">
    <source>
        <dbReference type="ARBA" id="ARBA00022741"/>
    </source>
</evidence>
<dbReference type="GO" id="GO:0003677">
    <property type="term" value="F:DNA binding"/>
    <property type="evidence" value="ECO:0007669"/>
    <property type="project" value="UniProtKB-UniRule"/>
</dbReference>
<feature type="binding site" evidence="8">
    <location>
        <position position="376"/>
    </location>
    <ligand>
        <name>Zn(2+)</name>
        <dbReference type="ChEBI" id="CHEBI:29105"/>
        <label>2</label>
    </ligand>
</feature>
<feature type="binding site" evidence="8">
    <location>
        <position position="400"/>
    </location>
    <ligand>
        <name>Zn(2+)</name>
        <dbReference type="ChEBI" id="CHEBI:29105"/>
        <label>2</label>
    </ligand>
</feature>
<keyword evidence="6 8" id="KW-0067">ATP-binding</keyword>
<dbReference type="EMBL" id="NFJD01000002">
    <property type="protein sequence ID" value="OUO56841.1"/>
    <property type="molecule type" value="Genomic_DNA"/>
</dbReference>